<evidence type="ECO:0000313" key="2">
    <source>
        <dbReference type="EMBL" id="KAJ1371792.1"/>
    </source>
</evidence>
<proteinExistence type="predicted"/>
<dbReference type="EMBL" id="JAHQIW010007042">
    <property type="protein sequence ID" value="KAJ1371792.1"/>
    <property type="molecule type" value="Genomic_DNA"/>
</dbReference>
<evidence type="ECO:0000256" key="1">
    <source>
        <dbReference type="SAM" id="MobiDB-lite"/>
    </source>
</evidence>
<feature type="region of interest" description="Disordered" evidence="1">
    <location>
        <begin position="69"/>
        <end position="111"/>
    </location>
</feature>
<comment type="caution">
    <text evidence="2">The sequence shown here is derived from an EMBL/GenBank/DDBJ whole genome shotgun (WGS) entry which is preliminary data.</text>
</comment>
<protein>
    <submittedName>
        <fullName evidence="2">Uncharacterized protein</fullName>
    </submittedName>
</protein>
<gene>
    <name evidence="2" type="ORF">KIN20_033800</name>
</gene>
<evidence type="ECO:0000313" key="3">
    <source>
        <dbReference type="Proteomes" id="UP001196413"/>
    </source>
</evidence>
<reference evidence="2" key="1">
    <citation type="submission" date="2021-06" db="EMBL/GenBank/DDBJ databases">
        <title>Parelaphostrongylus tenuis whole genome reference sequence.</title>
        <authorList>
            <person name="Garwood T.J."/>
            <person name="Larsen P.A."/>
            <person name="Fountain-Jones N.M."/>
            <person name="Garbe J.R."/>
            <person name="Macchietto M.G."/>
            <person name="Kania S.A."/>
            <person name="Gerhold R.W."/>
            <person name="Richards J.E."/>
            <person name="Wolf T.M."/>
        </authorList>
    </citation>
    <scope>NUCLEOTIDE SEQUENCE</scope>
    <source>
        <strain evidence="2">MNPRO001-30</strain>
        <tissue evidence="2">Meninges</tissue>
    </source>
</reference>
<organism evidence="2 3">
    <name type="scientific">Parelaphostrongylus tenuis</name>
    <name type="common">Meningeal worm</name>
    <dbReference type="NCBI Taxonomy" id="148309"/>
    <lineage>
        <taxon>Eukaryota</taxon>
        <taxon>Metazoa</taxon>
        <taxon>Ecdysozoa</taxon>
        <taxon>Nematoda</taxon>
        <taxon>Chromadorea</taxon>
        <taxon>Rhabditida</taxon>
        <taxon>Rhabditina</taxon>
        <taxon>Rhabditomorpha</taxon>
        <taxon>Strongyloidea</taxon>
        <taxon>Metastrongylidae</taxon>
        <taxon>Parelaphostrongylus</taxon>
    </lineage>
</organism>
<accession>A0AAD5R8X4</accession>
<dbReference type="Proteomes" id="UP001196413">
    <property type="component" value="Unassembled WGS sequence"/>
</dbReference>
<name>A0AAD5R8X4_PARTN</name>
<sequence length="125" mass="14061">MRDIDPNWQPPPVFRQCIHENKCSFSPIAGHVTPWSESFSTIVRPTQNKISHLRKRFWELTEHPYTPTCTTRGEAPFTGLVNRSTNEGNGGIVQSEEDDQNKSNNKGQLGLISLIEARRNGGVNS</sequence>
<keyword evidence="3" id="KW-1185">Reference proteome</keyword>
<dbReference type="AlphaFoldDB" id="A0AAD5R8X4"/>